<feature type="disulfide bond" evidence="15">
    <location>
        <begin position="108"/>
        <end position="149"/>
    </location>
</feature>
<dbReference type="InterPro" id="IPR020067">
    <property type="entry name" value="Frizzled_dom"/>
</dbReference>
<organism evidence="21 22">
    <name type="scientific">Pipistrellus nathusii</name>
    <name type="common">Nathusius' pipistrelle</name>
    <dbReference type="NCBI Taxonomy" id="59473"/>
    <lineage>
        <taxon>Eukaryota</taxon>
        <taxon>Metazoa</taxon>
        <taxon>Chordata</taxon>
        <taxon>Craniata</taxon>
        <taxon>Vertebrata</taxon>
        <taxon>Euteleostomi</taxon>
        <taxon>Mammalia</taxon>
        <taxon>Eutheria</taxon>
        <taxon>Laurasiatheria</taxon>
        <taxon>Chiroptera</taxon>
        <taxon>Yangochiroptera</taxon>
        <taxon>Vespertilionidae</taxon>
        <taxon>Pipistrellus</taxon>
    </lineage>
</organism>
<evidence type="ECO:0000256" key="15">
    <source>
        <dbReference type="PROSITE-ProRule" id="PRU00090"/>
    </source>
</evidence>
<feature type="transmembrane region" description="Helical" evidence="17">
    <location>
        <begin position="521"/>
        <end position="540"/>
    </location>
</feature>
<dbReference type="Gene3D" id="1.10.2000.10">
    <property type="entry name" value="Frizzled cysteine-rich domain"/>
    <property type="match status" value="1"/>
</dbReference>
<feature type="transmembrane region" description="Helical" evidence="17">
    <location>
        <begin position="243"/>
        <end position="267"/>
    </location>
</feature>
<dbReference type="PANTHER" id="PTHR11309:SF86">
    <property type="entry name" value="FRIZZLED-10"/>
    <property type="match status" value="1"/>
</dbReference>
<keyword evidence="22" id="KW-1185">Reference proteome</keyword>
<dbReference type="SUPFAM" id="SSF63501">
    <property type="entry name" value="Frizzled cysteine-rich domain"/>
    <property type="match status" value="1"/>
</dbReference>
<reference evidence="21" key="1">
    <citation type="submission" date="2023-12" db="EMBL/GenBank/DDBJ databases">
        <authorList>
            <person name="Brown T."/>
        </authorList>
    </citation>
    <scope>NUCLEOTIDE SEQUENCE</scope>
</reference>
<keyword evidence="5" id="KW-0879">Wnt signaling pathway</keyword>
<evidence type="ECO:0000256" key="14">
    <source>
        <dbReference type="ARBA" id="ARBA00023224"/>
    </source>
</evidence>
<evidence type="ECO:0000256" key="16">
    <source>
        <dbReference type="SAM" id="MobiDB-lite"/>
    </source>
</evidence>
<evidence type="ECO:0000256" key="9">
    <source>
        <dbReference type="ARBA" id="ARBA00023040"/>
    </source>
</evidence>
<evidence type="ECO:0000256" key="6">
    <source>
        <dbReference type="ARBA" id="ARBA00022692"/>
    </source>
</evidence>
<evidence type="ECO:0000313" key="22">
    <source>
        <dbReference type="Proteomes" id="UP001314169"/>
    </source>
</evidence>
<keyword evidence="9" id="KW-0297">G-protein coupled receptor</keyword>
<evidence type="ECO:0000256" key="13">
    <source>
        <dbReference type="ARBA" id="ARBA00023180"/>
    </source>
</evidence>
<evidence type="ECO:0000256" key="4">
    <source>
        <dbReference type="ARBA" id="ARBA00022475"/>
    </source>
</evidence>
<keyword evidence="14" id="KW-0807">Transducer</keyword>
<dbReference type="PANTHER" id="PTHR11309">
    <property type="entry name" value="FRIZZLED"/>
    <property type="match status" value="1"/>
</dbReference>
<dbReference type="Proteomes" id="UP001314169">
    <property type="component" value="Chromosome 19"/>
</dbReference>
<dbReference type="Pfam" id="PF01534">
    <property type="entry name" value="Frizzled"/>
    <property type="match status" value="1"/>
</dbReference>
<keyword evidence="4" id="KW-1003">Cell membrane</keyword>
<feature type="transmembrane region" description="Helical" evidence="17">
    <location>
        <begin position="415"/>
        <end position="440"/>
    </location>
</feature>
<protein>
    <recommendedName>
        <fullName evidence="23">Frizzled-10</fullName>
    </recommendedName>
</protein>
<dbReference type="PROSITE" id="PS50038">
    <property type="entry name" value="FZ"/>
    <property type="match status" value="1"/>
</dbReference>
<evidence type="ECO:0000256" key="5">
    <source>
        <dbReference type="ARBA" id="ARBA00022687"/>
    </source>
</evidence>
<dbReference type="InterPro" id="IPR017981">
    <property type="entry name" value="GPCR_2-like_7TM"/>
</dbReference>
<evidence type="ECO:0008006" key="23">
    <source>
        <dbReference type="Google" id="ProtNLM"/>
    </source>
</evidence>
<sequence length="610" mass="64688">MAPRPGPRLWLALQLLGACAALRALDPARPGEDGRCQPIEIPLCRGIGYNLTRLPNLLGHAAQREAALRLHELAPLVELGCHAHLRFVLCSLFAPMCAEQVSAPIPACRPMCEAARRRCAPVLERFRFRWPDALDCGRLPTKNDPNFLCMEAPGDGSDEPGAGPRGGSGPFPPPARPPQPRPPAGDAPEEEPPPQEAGVPAPGRPAACANPGKFLRVGRGAACAPRCAPGVDVLWSREDKRVAAVWLAVWAALCFASSAFTALTFLADPARFRYPERPIAFLAVCSGASSLGYLARLLAGAESIACGRDGGGRRFVVQAGPEGAGCALVFLALYYFGMAGAAWWVVLTLAWFLAAGRQWGREAIEALSGYFHLAAWAVPAAQAGLALALRRVAGDELTGVCYVGGLDAPALTGLVLAPLGCCLALGTAFLLWGFAALFRIRRAVRSGGGSTRKLERLMARIGLFALLHTLPAAGVLGCLLYERRHAERWRALAAQRACRLDARTRRPDCRLAASIPALEVFLLKTAMGLLAGVTSGVWVWTAKTLRSWRGVCGRRLRGPGRGKPPAQALALAHGGGHGPGAGIYKKAQQQHPQKAHPGKCELPAQPPACV</sequence>
<dbReference type="Pfam" id="PF01392">
    <property type="entry name" value="Fz"/>
    <property type="match status" value="1"/>
</dbReference>
<feature type="disulfide bond" evidence="15">
    <location>
        <begin position="112"/>
        <end position="136"/>
    </location>
</feature>
<feature type="chain" id="PRO_5047003468" description="Frizzled-10" evidence="18">
    <location>
        <begin position="22"/>
        <end position="610"/>
    </location>
</feature>
<keyword evidence="7 18" id="KW-0732">Signal</keyword>
<evidence type="ECO:0000259" key="20">
    <source>
        <dbReference type="PROSITE" id="PS50261"/>
    </source>
</evidence>
<evidence type="ECO:0000256" key="3">
    <source>
        <dbReference type="ARBA" id="ARBA00022473"/>
    </source>
</evidence>
<dbReference type="Gene3D" id="1.20.1070.10">
    <property type="entry name" value="Rhodopsin 7-helix transmembrane proteins"/>
    <property type="match status" value="1"/>
</dbReference>
<keyword evidence="10 17" id="KW-0472">Membrane</keyword>
<evidence type="ECO:0000256" key="2">
    <source>
        <dbReference type="ARBA" id="ARBA00008077"/>
    </source>
</evidence>
<feature type="transmembrane region" description="Helical" evidence="17">
    <location>
        <begin position="367"/>
        <end position="389"/>
    </location>
</feature>
<feature type="domain" description="G-protein coupled receptors family 2 profile 2" evidence="20">
    <location>
        <begin position="243"/>
        <end position="547"/>
    </location>
</feature>
<dbReference type="EMBL" id="OY882876">
    <property type="protein sequence ID" value="CAK6439936.1"/>
    <property type="molecule type" value="Genomic_DNA"/>
</dbReference>
<dbReference type="SMART" id="SM00063">
    <property type="entry name" value="FRI"/>
    <property type="match status" value="1"/>
</dbReference>
<feature type="disulfide bond" evidence="15">
    <location>
        <begin position="44"/>
        <end position="90"/>
    </location>
</feature>
<evidence type="ECO:0000256" key="8">
    <source>
        <dbReference type="ARBA" id="ARBA00022989"/>
    </source>
</evidence>
<evidence type="ECO:0000256" key="1">
    <source>
        <dbReference type="ARBA" id="ARBA00004651"/>
    </source>
</evidence>
<keyword evidence="8 17" id="KW-1133">Transmembrane helix</keyword>
<dbReference type="PROSITE" id="PS51257">
    <property type="entry name" value="PROKAR_LIPOPROTEIN"/>
    <property type="match status" value="1"/>
</dbReference>
<accession>A0ABN9ZNT5</accession>
<feature type="compositionally biased region" description="Pro residues" evidence="16">
    <location>
        <begin position="170"/>
        <end position="185"/>
    </location>
</feature>
<feature type="transmembrane region" description="Helical" evidence="17">
    <location>
        <begin position="332"/>
        <end position="355"/>
    </location>
</feature>
<evidence type="ECO:0000256" key="10">
    <source>
        <dbReference type="ARBA" id="ARBA00023136"/>
    </source>
</evidence>
<evidence type="ECO:0000256" key="11">
    <source>
        <dbReference type="ARBA" id="ARBA00023157"/>
    </source>
</evidence>
<feature type="transmembrane region" description="Helical" evidence="17">
    <location>
        <begin position="461"/>
        <end position="482"/>
    </location>
</feature>
<dbReference type="InterPro" id="IPR015526">
    <property type="entry name" value="Frizzled/SFRP"/>
</dbReference>
<keyword evidence="13" id="KW-0325">Glycoprotein</keyword>
<feature type="transmembrane region" description="Helical" evidence="17">
    <location>
        <begin position="279"/>
        <end position="299"/>
    </location>
</feature>
<dbReference type="InterPro" id="IPR000539">
    <property type="entry name" value="Frizzled/Smoothened_7TM"/>
</dbReference>
<feature type="disulfide bond" evidence="15">
    <location>
        <begin position="36"/>
        <end position="97"/>
    </location>
</feature>
<keyword evidence="6 17" id="KW-0812">Transmembrane</keyword>
<evidence type="ECO:0000256" key="18">
    <source>
        <dbReference type="SAM" id="SignalP"/>
    </source>
</evidence>
<evidence type="ECO:0000259" key="19">
    <source>
        <dbReference type="PROSITE" id="PS50038"/>
    </source>
</evidence>
<feature type="domain" description="FZ" evidence="19">
    <location>
        <begin position="31"/>
        <end position="152"/>
    </location>
</feature>
<dbReference type="InterPro" id="IPR036790">
    <property type="entry name" value="Frizzled_dom_sf"/>
</dbReference>
<comment type="subcellular location">
    <subcellularLocation>
        <location evidence="1">Cell membrane</location>
        <topology evidence="1">Multi-pass membrane protein</topology>
    </subcellularLocation>
</comment>
<feature type="region of interest" description="Disordered" evidence="16">
    <location>
        <begin position="147"/>
        <end position="203"/>
    </location>
</feature>
<feature type="signal peptide" evidence="18">
    <location>
        <begin position="1"/>
        <end position="21"/>
    </location>
</feature>
<name>A0ABN9ZNT5_PIPNA</name>
<evidence type="ECO:0000313" key="21">
    <source>
        <dbReference type="EMBL" id="CAK6439936.1"/>
    </source>
</evidence>
<gene>
    <name evidence="21" type="ORF">MPIPNATIZW_LOCUS8242</name>
</gene>
<feature type="region of interest" description="Disordered" evidence="16">
    <location>
        <begin position="580"/>
        <end position="610"/>
    </location>
</feature>
<dbReference type="PRINTS" id="PR00489">
    <property type="entry name" value="FRIZZLED"/>
</dbReference>
<feature type="disulfide bond" evidence="15">
    <location>
        <begin position="81"/>
        <end position="119"/>
    </location>
</feature>
<comment type="similarity">
    <text evidence="2">Belongs to the G-protein coupled receptor Fz/Smo family.</text>
</comment>
<keyword evidence="11 15" id="KW-1015">Disulfide bond</keyword>
<keyword evidence="12" id="KW-0675">Receptor</keyword>
<evidence type="ECO:0000256" key="7">
    <source>
        <dbReference type="ARBA" id="ARBA00022729"/>
    </source>
</evidence>
<proteinExistence type="inferred from homology"/>
<evidence type="ECO:0000256" key="17">
    <source>
        <dbReference type="SAM" id="Phobius"/>
    </source>
</evidence>
<keyword evidence="3" id="KW-0217">Developmental protein</keyword>
<dbReference type="SMART" id="SM01330">
    <property type="entry name" value="Frizzled"/>
    <property type="match status" value="1"/>
</dbReference>
<dbReference type="PROSITE" id="PS50261">
    <property type="entry name" value="G_PROTEIN_RECEP_F2_4"/>
    <property type="match status" value="1"/>
</dbReference>
<evidence type="ECO:0000256" key="12">
    <source>
        <dbReference type="ARBA" id="ARBA00023170"/>
    </source>
</evidence>